<name>A0AC59YGH4_RANTA</name>
<accession>A0AC59YGH4</accession>
<organism evidence="1 2">
    <name type="scientific">Rangifer tarandus platyrhynchus</name>
    <name type="common">Svalbard reindeer</name>
    <dbReference type="NCBI Taxonomy" id="3082113"/>
    <lineage>
        <taxon>Eukaryota</taxon>
        <taxon>Metazoa</taxon>
        <taxon>Chordata</taxon>
        <taxon>Craniata</taxon>
        <taxon>Vertebrata</taxon>
        <taxon>Euteleostomi</taxon>
        <taxon>Mammalia</taxon>
        <taxon>Eutheria</taxon>
        <taxon>Laurasiatheria</taxon>
        <taxon>Artiodactyla</taxon>
        <taxon>Ruminantia</taxon>
        <taxon>Pecora</taxon>
        <taxon>Cervidae</taxon>
        <taxon>Odocoileinae</taxon>
        <taxon>Rangifer</taxon>
    </lineage>
</organism>
<evidence type="ECO:0000313" key="2">
    <source>
        <dbReference type="Proteomes" id="UP001162501"/>
    </source>
</evidence>
<protein>
    <submittedName>
        <fullName evidence="1">Uncharacterized protein</fullName>
    </submittedName>
</protein>
<gene>
    <name evidence="1" type="ORF">MRATA1EN22A_LOCUS5928</name>
</gene>
<reference evidence="1" key="2">
    <citation type="submission" date="2025-03" db="EMBL/GenBank/DDBJ databases">
        <authorList>
            <consortium name="ELIXIR-Norway"/>
            <consortium name="Elixir Norway"/>
        </authorList>
    </citation>
    <scope>NUCLEOTIDE SEQUENCE</scope>
</reference>
<dbReference type="EMBL" id="OX596099">
    <property type="protein sequence ID" value="CAM9680210.1"/>
    <property type="molecule type" value="Genomic_DNA"/>
</dbReference>
<proteinExistence type="predicted"/>
<dbReference type="Proteomes" id="UP001162501">
    <property type="component" value="Chromosome 15"/>
</dbReference>
<sequence>MVVAAVAEAAGTREGAGPERGKEAGPERGNGAETVGTKCARARNPSAKRAEQIGPLAGAQKEDEQACVADKGEFADFARRSSRPEEKGEFALAGFAVGSPVLQIPRKTLVNFPWLLSLPK</sequence>
<evidence type="ECO:0000313" key="1">
    <source>
        <dbReference type="EMBL" id="CAM9680210.1"/>
    </source>
</evidence>
<reference evidence="1" key="1">
    <citation type="submission" date="2023-05" db="EMBL/GenBank/DDBJ databases">
        <authorList>
            <consortium name="ELIXIR-Norway"/>
        </authorList>
    </citation>
    <scope>NUCLEOTIDE SEQUENCE</scope>
</reference>